<dbReference type="Pfam" id="PF00002">
    <property type="entry name" value="7tm_2"/>
    <property type="match status" value="1"/>
</dbReference>
<dbReference type="EMBL" id="JAIZAY010000002">
    <property type="protein sequence ID" value="KAJ8047328.1"/>
    <property type="molecule type" value="Genomic_DNA"/>
</dbReference>
<dbReference type="PANTHER" id="PTHR45902:SF1">
    <property type="entry name" value="LATROPHILIN RECEPTOR-LIKE PROTEIN A"/>
    <property type="match status" value="1"/>
</dbReference>
<name>A0A9Q1CLA1_HOLLE</name>
<comment type="caution">
    <text evidence="7">The sequence shown here is derived from an EMBL/GenBank/DDBJ whole genome shotgun (WGS) entry which is preliminary data.</text>
</comment>
<dbReference type="CDD" id="cd15039">
    <property type="entry name" value="7tmB3_Methuselah-like"/>
    <property type="match status" value="1"/>
</dbReference>
<sequence length="801" mass="89589">MVSKCPDSWNGTNECDVTKETSTITVGKLENNLSAIPVVSTDGVTFRNIYCAICHIEDPANLIPWSFEAEECLDTDLFETRSNFSIKDKVRYLIENCKAVSFLPPASHSYLFSTLIPCREVDQYVIDVCEHPTQNNTLAGKCSLIAAPLEFNGKSFKNKFCWNCSVKANVTLACKKVSAHPTIVHSLAFFPVRTPPLVPISITFDFGGQTGGVSISKEGDEIERTFITCKIGQVFDPFKSKCVHLACPDGYLLKDAVCLQKTSMNNNNDTVSCARFEIDVTLDLKNIDEAYCLSSLENVHECFLQDLKFLFTTNIQYNTASCQTGNNKSRLMFNTFSPSRDMIRSVLSSTAGVSNFSSTFSRFCSSIEFIEILAYCNSSQTGFAPECRSNWLSSKQWRFKENSTQDIVIKETLEVISLSEIKIKRYLNFSLDHNNSRSSEDVSIMRCNIYQGGNITCPFITLNASLFKPEIKNSNILVYKKNDSIRLTIGMYKLLSNGSIQVCNFFQRVGMVRYHFLPQYSNLEGIISTVGISLSIVGLFWTLVTYCLFSELRSLLANILIMTLCTCLIPAQVLLIFAGVAAGSSLLCGVVSSLGHFFWLATFTTSSVLGFDLSRTFGLRNQVLRPKTPSWSKVNVFVLFSFIPPSIISGTLMVLYFADAGQFGITYGSEGGCWIGGQAVNLIFFGIPVAVCLMLNLAFFLYVSLSIFIQKRDSERIMNNNSSKPRDMLIYVKIFVILGLTWTLGFVAEFTNYHFLWYAFTTLTSLHLPVFYCHPSHLGNVEKKVRPSYLEHLSSTLAISR</sequence>
<keyword evidence="7" id="KW-0675">Receptor</keyword>
<feature type="transmembrane region" description="Helical" evidence="5">
    <location>
        <begin position="678"/>
        <end position="709"/>
    </location>
</feature>
<proteinExistence type="predicted"/>
<dbReference type="Gene3D" id="1.20.1070.10">
    <property type="entry name" value="Rhodopsin 7-helix transmembrane proteins"/>
    <property type="match status" value="1"/>
</dbReference>
<evidence type="ECO:0000256" key="5">
    <source>
        <dbReference type="SAM" id="Phobius"/>
    </source>
</evidence>
<keyword evidence="3 5" id="KW-1133">Transmembrane helix</keyword>
<evidence type="ECO:0000256" key="3">
    <source>
        <dbReference type="ARBA" id="ARBA00022989"/>
    </source>
</evidence>
<feature type="transmembrane region" description="Helical" evidence="5">
    <location>
        <begin position="526"/>
        <end position="549"/>
    </location>
</feature>
<keyword evidence="2 5" id="KW-0812">Transmembrane</keyword>
<dbReference type="AlphaFoldDB" id="A0A9Q1CLA1"/>
<evidence type="ECO:0000256" key="1">
    <source>
        <dbReference type="ARBA" id="ARBA00004141"/>
    </source>
</evidence>
<organism evidence="7 8">
    <name type="scientific">Holothuria leucospilota</name>
    <name type="common">Black long sea cucumber</name>
    <name type="synonym">Mertensiothuria leucospilota</name>
    <dbReference type="NCBI Taxonomy" id="206669"/>
    <lineage>
        <taxon>Eukaryota</taxon>
        <taxon>Metazoa</taxon>
        <taxon>Echinodermata</taxon>
        <taxon>Eleutherozoa</taxon>
        <taxon>Echinozoa</taxon>
        <taxon>Holothuroidea</taxon>
        <taxon>Aspidochirotacea</taxon>
        <taxon>Aspidochirotida</taxon>
        <taxon>Holothuriidae</taxon>
        <taxon>Holothuria</taxon>
    </lineage>
</organism>
<evidence type="ECO:0000256" key="2">
    <source>
        <dbReference type="ARBA" id="ARBA00022692"/>
    </source>
</evidence>
<dbReference type="InterPro" id="IPR053231">
    <property type="entry name" value="GPCR_LN-TM7"/>
</dbReference>
<feature type="transmembrane region" description="Helical" evidence="5">
    <location>
        <begin position="730"/>
        <end position="748"/>
    </location>
</feature>
<dbReference type="Proteomes" id="UP001152320">
    <property type="component" value="Chromosome 2"/>
</dbReference>
<evidence type="ECO:0000256" key="4">
    <source>
        <dbReference type="ARBA" id="ARBA00023136"/>
    </source>
</evidence>
<feature type="transmembrane region" description="Helical" evidence="5">
    <location>
        <begin position="594"/>
        <end position="613"/>
    </location>
</feature>
<dbReference type="GO" id="GO:0007166">
    <property type="term" value="P:cell surface receptor signaling pathway"/>
    <property type="evidence" value="ECO:0007669"/>
    <property type="project" value="InterPro"/>
</dbReference>
<evidence type="ECO:0000259" key="6">
    <source>
        <dbReference type="PROSITE" id="PS50261"/>
    </source>
</evidence>
<feature type="transmembrane region" description="Helical" evidence="5">
    <location>
        <begin position="556"/>
        <end position="582"/>
    </location>
</feature>
<evidence type="ECO:0000313" key="7">
    <source>
        <dbReference type="EMBL" id="KAJ8047328.1"/>
    </source>
</evidence>
<protein>
    <submittedName>
        <fullName evidence="7">Adhesion G protein-coupled receptor L3</fullName>
    </submittedName>
</protein>
<feature type="transmembrane region" description="Helical" evidence="5">
    <location>
        <begin position="634"/>
        <end position="658"/>
    </location>
</feature>
<dbReference type="PANTHER" id="PTHR45902">
    <property type="entry name" value="LATROPHILIN RECEPTOR-LIKE PROTEIN A"/>
    <property type="match status" value="1"/>
</dbReference>
<dbReference type="InterPro" id="IPR000832">
    <property type="entry name" value="GPCR_2_secretin-like"/>
</dbReference>
<accession>A0A9Q1CLA1</accession>
<dbReference type="GO" id="GO:0016020">
    <property type="term" value="C:membrane"/>
    <property type="evidence" value="ECO:0007669"/>
    <property type="project" value="UniProtKB-SubCell"/>
</dbReference>
<dbReference type="PROSITE" id="PS50261">
    <property type="entry name" value="G_PROTEIN_RECEP_F2_4"/>
    <property type="match status" value="1"/>
</dbReference>
<feature type="domain" description="G-protein coupled receptors family 2 profile 2" evidence="6">
    <location>
        <begin position="524"/>
        <end position="776"/>
    </location>
</feature>
<keyword evidence="4 5" id="KW-0472">Membrane</keyword>
<gene>
    <name evidence="7" type="ORF">HOLleu_06304</name>
</gene>
<keyword evidence="8" id="KW-1185">Reference proteome</keyword>
<reference evidence="7" key="1">
    <citation type="submission" date="2021-10" db="EMBL/GenBank/DDBJ databases">
        <title>Tropical sea cucumber genome reveals ecological adaptation and Cuvierian tubules defense mechanism.</title>
        <authorList>
            <person name="Chen T."/>
        </authorList>
    </citation>
    <scope>NUCLEOTIDE SEQUENCE</scope>
    <source>
        <strain evidence="7">Nanhai2018</strain>
        <tissue evidence="7">Muscle</tissue>
    </source>
</reference>
<evidence type="ECO:0000313" key="8">
    <source>
        <dbReference type="Proteomes" id="UP001152320"/>
    </source>
</evidence>
<comment type="subcellular location">
    <subcellularLocation>
        <location evidence="1">Membrane</location>
        <topology evidence="1">Multi-pass membrane protein</topology>
    </subcellularLocation>
</comment>
<dbReference type="OrthoDB" id="6134459at2759"/>
<dbReference type="InterPro" id="IPR017981">
    <property type="entry name" value="GPCR_2-like_7TM"/>
</dbReference>
<dbReference type="GO" id="GO:0004930">
    <property type="term" value="F:G protein-coupled receptor activity"/>
    <property type="evidence" value="ECO:0007669"/>
    <property type="project" value="InterPro"/>
</dbReference>